<feature type="compositionally biased region" description="Pro residues" evidence="1">
    <location>
        <begin position="380"/>
        <end position="389"/>
    </location>
</feature>
<dbReference type="Gene3D" id="2.30.29.30">
    <property type="entry name" value="Pleckstrin-homology domain (PH domain)/Phosphotyrosine-binding domain (PTB)"/>
    <property type="match status" value="1"/>
</dbReference>
<dbReference type="SUPFAM" id="SSF50729">
    <property type="entry name" value="PH domain-like"/>
    <property type="match status" value="1"/>
</dbReference>
<dbReference type="EMBL" id="GG745333">
    <property type="protein sequence ID" value="KNE58346.1"/>
    <property type="molecule type" value="Genomic_DNA"/>
</dbReference>
<feature type="domain" description="WH1" evidence="2">
    <location>
        <begin position="30"/>
        <end position="137"/>
    </location>
</feature>
<feature type="compositionally biased region" description="Pro residues" evidence="1">
    <location>
        <begin position="300"/>
        <end position="311"/>
    </location>
</feature>
<feature type="compositionally biased region" description="Basic and acidic residues" evidence="1">
    <location>
        <begin position="272"/>
        <end position="283"/>
    </location>
</feature>
<reference evidence="3 4" key="1">
    <citation type="submission" date="2009-11" db="EMBL/GenBank/DDBJ databases">
        <title>Annotation of Allomyces macrogynus ATCC 38327.</title>
        <authorList>
            <consortium name="The Broad Institute Genome Sequencing Platform"/>
            <person name="Russ C."/>
            <person name="Cuomo C."/>
            <person name="Burger G."/>
            <person name="Gray M.W."/>
            <person name="Holland P.W.H."/>
            <person name="King N."/>
            <person name="Lang F.B.F."/>
            <person name="Roger A.J."/>
            <person name="Ruiz-Trillo I."/>
            <person name="Young S.K."/>
            <person name="Zeng Q."/>
            <person name="Gargeya S."/>
            <person name="Fitzgerald M."/>
            <person name="Haas B."/>
            <person name="Abouelleil A."/>
            <person name="Alvarado L."/>
            <person name="Arachchi H.M."/>
            <person name="Berlin A."/>
            <person name="Chapman S.B."/>
            <person name="Gearin G."/>
            <person name="Goldberg J."/>
            <person name="Griggs A."/>
            <person name="Gujja S."/>
            <person name="Hansen M."/>
            <person name="Heiman D."/>
            <person name="Howarth C."/>
            <person name="Larimer J."/>
            <person name="Lui A."/>
            <person name="MacDonald P.J.P."/>
            <person name="McCowen C."/>
            <person name="Montmayeur A."/>
            <person name="Murphy C."/>
            <person name="Neiman D."/>
            <person name="Pearson M."/>
            <person name="Priest M."/>
            <person name="Roberts A."/>
            <person name="Saif S."/>
            <person name="Shea T."/>
            <person name="Sisk P."/>
            <person name="Stolte C."/>
            <person name="Sykes S."/>
            <person name="Wortman J."/>
            <person name="Nusbaum C."/>
            <person name="Birren B."/>
        </authorList>
    </citation>
    <scope>NUCLEOTIDE SEQUENCE [LARGE SCALE GENOMIC DNA]</scope>
    <source>
        <strain evidence="3 4">ATCC 38327</strain>
    </source>
</reference>
<dbReference type="OMA" id="HIQHIGW"/>
<dbReference type="eggNOG" id="KOG3671">
    <property type="taxonomic scope" value="Eukaryota"/>
</dbReference>
<dbReference type="InterPro" id="IPR000697">
    <property type="entry name" value="WH1/EVH1_dom"/>
</dbReference>
<sequence>MLGVASAPGGAGASNSPDTLARRALPGIAHGARPPTLLAAAHARLYFSTGTSWSLVHEGVAALTSSYARPGTDLAIHLFENTRQVWTQRLYKGLEYKQDRALFHSFEGDDAVVGIAFANKAEALAFAHAVLALPLEEEVEEKPKWGVPPMAAPVAVPVAINGFAVGGGGASADAARTSALAGKDTGKDKKKAKKEKKSKKSKSSSSARDDLKAKISTPFDFRHTAGMKLADDGRFEISNLKPEWLAAIHQAGISDDMLRDEQTRETVLQALKDAEHAVHEERKSLKRQKKAESVASFPTHAPPPPPVPAMPAPAVVVHPPNHAPPPPPPPPSNAYGSSPAARLSPRPPAWTPPSPARSPPPPVHAPPPPPPAGIARTPTPSHPPPPPPMARAGHRPRDTLRRRHHRLVASASSTAARRRGPPPPPPKRRPVEAHWAASPA</sequence>
<name>A0A0L0S7E4_ALLM3</name>
<accession>A0A0L0S7E4</accession>
<dbReference type="InterPro" id="IPR036936">
    <property type="entry name" value="CRIB_dom_sf"/>
</dbReference>
<reference evidence="4" key="2">
    <citation type="submission" date="2009-11" db="EMBL/GenBank/DDBJ databases">
        <title>The Genome Sequence of Allomyces macrogynus strain ATCC 38327.</title>
        <authorList>
            <consortium name="The Broad Institute Genome Sequencing Platform"/>
            <person name="Russ C."/>
            <person name="Cuomo C."/>
            <person name="Shea T."/>
            <person name="Young S.K."/>
            <person name="Zeng Q."/>
            <person name="Koehrsen M."/>
            <person name="Haas B."/>
            <person name="Borodovsky M."/>
            <person name="Guigo R."/>
            <person name="Alvarado L."/>
            <person name="Berlin A."/>
            <person name="Borenstein D."/>
            <person name="Chen Z."/>
            <person name="Engels R."/>
            <person name="Freedman E."/>
            <person name="Gellesch M."/>
            <person name="Goldberg J."/>
            <person name="Griggs A."/>
            <person name="Gujja S."/>
            <person name="Heiman D."/>
            <person name="Hepburn T."/>
            <person name="Howarth C."/>
            <person name="Jen D."/>
            <person name="Larson L."/>
            <person name="Lewis B."/>
            <person name="Mehta T."/>
            <person name="Park D."/>
            <person name="Pearson M."/>
            <person name="Roberts A."/>
            <person name="Saif S."/>
            <person name="Shenoy N."/>
            <person name="Sisk P."/>
            <person name="Stolte C."/>
            <person name="Sykes S."/>
            <person name="Walk T."/>
            <person name="White J."/>
            <person name="Yandava C."/>
            <person name="Burger G."/>
            <person name="Gray M.W."/>
            <person name="Holland P.W.H."/>
            <person name="King N."/>
            <person name="Lang F.B.F."/>
            <person name="Roger A.J."/>
            <person name="Ruiz-Trillo I."/>
            <person name="Lander E."/>
            <person name="Nusbaum C."/>
        </authorList>
    </citation>
    <scope>NUCLEOTIDE SEQUENCE [LARGE SCALE GENOMIC DNA]</scope>
    <source>
        <strain evidence="4">ATCC 38327</strain>
    </source>
</reference>
<protein>
    <recommendedName>
        <fullName evidence="2">WH1 domain-containing protein</fullName>
    </recommendedName>
</protein>
<evidence type="ECO:0000256" key="1">
    <source>
        <dbReference type="SAM" id="MobiDB-lite"/>
    </source>
</evidence>
<evidence type="ECO:0000259" key="2">
    <source>
        <dbReference type="PROSITE" id="PS50229"/>
    </source>
</evidence>
<feature type="compositionally biased region" description="Pro residues" evidence="1">
    <location>
        <begin position="321"/>
        <end position="332"/>
    </location>
</feature>
<evidence type="ECO:0000313" key="4">
    <source>
        <dbReference type="Proteomes" id="UP000054350"/>
    </source>
</evidence>
<dbReference type="Gene3D" id="3.90.810.10">
    <property type="entry name" value="CRIB domain"/>
    <property type="match status" value="1"/>
</dbReference>
<dbReference type="AlphaFoldDB" id="A0A0L0S7E4"/>
<gene>
    <name evidence="3" type="ORF">AMAG_03930</name>
</gene>
<evidence type="ECO:0000313" key="3">
    <source>
        <dbReference type="EMBL" id="KNE58346.1"/>
    </source>
</evidence>
<proteinExistence type="predicted"/>
<dbReference type="STRING" id="578462.A0A0L0S7E4"/>
<dbReference type="SMART" id="SM00461">
    <property type="entry name" value="WH1"/>
    <property type="match status" value="1"/>
</dbReference>
<feature type="region of interest" description="Disordered" evidence="1">
    <location>
        <begin position="180"/>
        <end position="211"/>
    </location>
</feature>
<dbReference type="VEuPathDB" id="FungiDB:AMAG_03930"/>
<dbReference type="Pfam" id="PF00568">
    <property type="entry name" value="WH1"/>
    <property type="match status" value="1"/>
</dbReference>
<keyword evidence="4" id="KW-1185">Reference proteome</keyword>
<dbReference type="OrthoDB" id="8963340at2759"/>
<dbReference type="PRINTS" id="PR01217">
    <property type="entry name" value="PRICHEXTENSN"/>
</dbReference>
<dbReference type="PROSITE" id="PS50229">
    <property type="entry name" value="WH1"/>
    <property type="match status" value="1"/>
</dbReference>
<feature type="region of interest" description="Disordered" evidence="1">
    <location>
        <begin position="270"/>
        <end position="440"/>
    </location>
</feature>
<feature type="compositionally biased region" description="Basic residues" evidence="1">
    <location>
        <begin position="188"/>
        <end position="202"/>
    </location>
</feature>
<dbReference type="Proteomes" id="UP000054350">
    <property type="component" value="Unassembled WGS sequence"/>
</dbReference>
<dbReference type="InterPro" id="IPR011993">
    <property type="entry name" value="PH-like_dom_sf"/>
</dbReference>
<organism evidence="3 4">
    <name type="scientific">Allomyces macrogynus (strain ATCC 38327)</name>
    <name type="common">Allomyces javanicus var. macrogynus</name>
    <dbReference type="NCBI Taxonomy" id="578462"/>
    <lineage>
        <taxon>Eukaryota</taxon>
        <taxon>Fungi</taxon>
        <taxon>Fungi incertae sedis</taxon>
        <taxon>Blastocladiomycota</taxon>
        <taxon>Blastocladiomycetes</taxon>
        <taxon>Blastocladiales</taxon>
        <taxon>Blastocladiaceae</taxon>
        <taxon>Allomyces</taxon>
    </lineage>
</organism>
<feature type="compositionally biased region" description="Pro residues" evidence="1">
    <location>
        <begin position="345"/>
        <end position="372"/>
    </location>
</feature>